<keyword evidence="2" id="KW-1185">Reference proteome</keyword>
<sequence>MNKVFKTKHSKNQLNIIELISVIDTSKQNARQLFYNLCFKTISAALRNSSTFKGIRSLISIVIDAEKSLFNNRRVLNFIRSFLIAHSDGDSIQCQINLQLLDYILSTYH</sequence>
<organism evidence="1 2">
    <name type="scientific">Rachiplusia nu nucleopolyhedrovirus</name>
    <dbReference type="NCBI Taxonomy" id="2605775"/>
    <lineage>
        <taxon>Viruses</taxon>
        <taxon>Viruses incertae sedis</taxon>
        <taxon>Naldaviricetes</taxon>
        <taxon>Lefavirales</taxon>
        <taxon>Baculoviridae</taxon>
        <taxon>Alphabaculovirus</taxon>
        <taxon>Alphabaculovirus ranus</taxon>
    </lineage>
</organism>
<evidence type="ECO:0000313" key="2">
    <source>
        <dbReference type="Proteomes" id="UP000830719"/>
    </source>
</evidence>
<evidence type="ECO:0000313" key="1">
    <source>
        <dbReference type="EMBL" id="QEI03627.1"/>
    </source>
</evidence>
<dbReference type="EMBL" id="MK419956">
    <property type="protein sequence ID" value="QEI03627.1"/>
    <property type="molecule type" value="Genomic_DNA"/>
</dbReference>
<proteinExistence type="predicted"/>
<reference evidence="1" key="1">
    <citation type="submission" date="2019-01" db="EMBL/GenBank/DDBJ databases">
        <authorList>
            <person name="Trentin L.B."/>
            <person name="Santos E.R."/>
            <person name="Silva L.A."/>
            <person name="Sosa-Gomez D.R."/>
            <person name="Ribeiro B.M."/>
            <person name="Ardisson-Araujo D.M.P."/>
        </authorList>
    </citation>
    <scope>NUCLEOTIDE SEQUENCE</scope>
    <source>
        <strain evidence="1">VPN54</strain>
    </source>
</reference>
<dbReference type="GeneID" id="80538124"/>
<name>A0AAF1DB39_9ABAC</name>
<dbReference type="RefSeq" id="YP_010799692.1">
    <property type="nucleotide sequence ID" value="NC_076682.1"/>
</dbReference>
<dbReference type="Pfam" id="PF07346">
    <property type="entry name" value="DUF1477"/>
    <property type="match status" value="1"/>
</dbReference>
<accession>A0AAF1DB39</accession>
<dbReference type="Proteomes" id="UP000830719">
    <property type="component" value="Segment"/>
</dbReference>
<evidence type="ECO:0008006" key="3">
    <source>
        <dbReference type="Google" id="ProtNLM"/>
    </source>
</evidence>
<dbReference type="KEGG" id="vg:80538124"/>
<protein>
    <recommendedName>
        <fullName evidence="3">Ac19-like protein</fullName>
    </recommendedName>
</protein>
<dbReference type="InterPro" id="IPR009946">
    <property type="entry name" value="AcMNPV_Orf4"/>
</dbReference>